<evidence type="ECO:0000313" key="3">
    <source>
        <dbReference type="Proteomes" id="UP001446205"/>
    </source>
</evidence>
<evidence type="ECO:0000313" key="2">
    <source>
        <dbReference type="EMBL" id="MEK8088167.1"/>
    </source>
</evidence>
<dbReference type="Proteomes" id="UP001446205">
    <property type="component" value="Unassembled WGS sequence"/>
</dbReference>
<dbReference type="RefSeq" id="WP_341369234.1">
    <property type="nucleotide sequence ID" value="NZ_JBBPCO010000001.1"/>
</dbReference>
<dbReference type="CDD" id="cd07245">
    <property type="entry name" value="VOC_like"/>
    <property type="match status" value="1"/>
</dbReference>
<dbReference type="Pfam" id="PF00903">
    <property type="entry name" value="Glyoxalase"/>
    <property type="match status" value="1"/>
</dbReference>
<proteinExistence type="predicted"/>
<evidence type="ECO:0000259" key="1">
    <source>
        <dbReference type="PROSITE" id="PS51819"/>
    </source>
</evidence>
<dbReference type="InterPro" id="IPR029068">
    <property type="entry name" value="Glyas_Bleomycin-R_OHBP_Dase"/>
</dbReference>
<sequence length="135" mass="15057">MFRIQGLLHSSFLVSDLVTARDFYESVLGLSPSPARPTMDFEGVWYALGEQQVHLMALPNPDSAAGRPEHGGRDRHAAFAVTDLADLQARLQARNIPFTLSRSGRQALFCRDPDGNALEFVQMREHPQEKASLHE</sequence>
<dbReference type="EMBL" id="JBBPCO010000001">
    <property type="protein sequence ID" value="MEK8088167.1"/>
    <property type="molecule type" value="Genomic_DNA"/>
</dbReference>
<comment type="caution">
    <text evidence="2">The sequence shown here is derived from an EMBL/GenBank/DDBJ whole genome shotgun (WGS) entry which is preliminary data.</text>
</comment>
<dbReference type="InterPro" id="IPR037523">
    <property type="entry name" value="VOC_core"/>
</dbReference>
<dbReference type="SUPFAM" id="SSF54593">
    <property type="entry name" value="Glyoxalase/Bleomycin resistance protein/Dihydroxybiphenyl dioxygenase"/>
    <property type="match status" value="1"/>
</dbReference>
<dbReference type="PANTHER" id="PTHR21366:SF22">
    <property type="entry name" value="VOC DOMAIN-CONTAINING PROTEIN"/>
    <property type="match status" value="1"/>
</dbReference>
<dbReference type="PANTHER" id="PTHR21366">
    <property type="entry name" value="GLYOXALASE FAMILY PROTEIN"/>
    <property type="match status" value="1"/>
</dbReference>
<organism evidence="2 3">
    <name type="scientific">Thermithiobacillus plumbiphilus</name>
    <dbReference type="NCBI Taxonomy" id="1729899"/>
    <lineage>
        <taxon>Bacteria</taxon>
        <taxon>Pseudomonadati</taxon>
        <taxon>Pseudomonadota</taxon>
        <taxon>Acidithiobacillia</taxon>
        <taxon>Acidithiobacillales</taxon>
        <taxon>Thermithiobacillaceae</taxon>
        <taxon>Thermithiobacillus</taxon>
    </lineage>
</organism>
<gene>
    <name evidence="2" type="ORF">WOB96_00160</name>
</gene>
<accession>A0ABU9D5P8</accession>
<name>A0ABU9D5P8_9PROT</name>
<dbReference type="Gene3D" id="3.10.180.10">
    <property type="entry name" value="2,3-Dihydroxybiphenyl 1,2-Dioxygenase, domain 1"/>
    <property type="match status" value="1"/>
</dbReference>
<feature type="domain" description="VOC" evidence="1">
    <location>
        <begin position="6"/>
        <end position="123"/>
    </location>
</feature>
<keyword evidence="3" id="KW-1185">Reference proteome</keyword>
<protein>
    <submittedName>
        <fullName evidence="2">VOC family protein</fullName>
    </submittedName>
</protein>
<reference evidence="2 3" key="1">
    <citation type="submission" date="2024-04" db="EMBL/GenBank/DDBJ databases">
        <authorList>
            <person name="Abashina T."/>
            <person name="Shaikin A."/>
        </authorList>
    </citation>
    <scope>NUCLEOTIDE SEQUENCE [LARGE SCALE GENOMIC DNA]</scope>
    <source>
        <strain evidence="2 3">AAFK</strain>
    </source>
</reference>
<dbReference type="InterPro" id="IPR004360">
    <property type="entry name" value="Glyas_Fos-R_dOase_dom"/>
</dbReference>
<dbReference type="PROSITE" id="PS51819">
    <property type="entry name" value="VOC"/>
    <property type="match status" value="1"/>
</dbReference>
<dbReference type="InterPro" id="IPR050383">
    <property type="entry name" value="GlyoxalaseI/FosfomycinResist"/>
</dbReference>